<evidence type="ECO:0000313" key="2">
    <source>
        <dbReference type="Proteomes" id="UP000095200"/>
    </source>
</evidence>
<accession>A0A194AGA9</accession>
<name>A0A194AGA9_9BACT</name>
<dbReference type="RefSeq" id="WP_069857615.1">
    <property type="nucleotide sequence ID" value="NZ_BDFE01000009.1"/>
</dbReference>
<dbReference type="Proteomes" id="UP000095200">
    <property type="component" value="Unassembled WGS sequence"/>
</dbReference>
<reference evidence="2" key="1">
    <citation type="submission" date="2016-06" db="EMBL/GenBank/DDBJ databases">
        <title>Draft genome sequence of Desulfoplanes formicivorans strain Pf12B.</title>
        <authorList>
            <person name="Watanabe M."/>
            <person name="Kojima H."/>
            <person name="Fukui M."/>
        </authorList>
    </citation>
    <scope>NUCLEOTIDE SEQUENCE [LARGE SCALE GENOMIC DNA]</scope>
    <source>
        <strain evidence="2">Pf12B</strain>
    </source>
</reference>
<proteinExistence type="predicted"/>
<dbReference type="AlphaFoldDB" id="A0A194AGA9"/>
<keyword evidence="2" id="KW-1185">Reference proteome</keyword>
<sequence>MKATCPHCGTYGPVELFLADADAKAAVTIVDAMPGELPRLIWSYLGLFRKPGSPRAMTWSRALRIIRQLDGYIRDKTVQWKGGRIIDNRPEYWAEGIKAVMERDAQGKLKRPMDGHNYLRAIAYEIAECNFEVAHKKKEDALRYSPTDGRRVVSADEQARIEEQELEANRQRAMAHLAKIKERFGSRS</sequence>
<protein>
    <submittedName>
        <fullName evidence="1">Uncharacterized protein</fullName>
    </submittedName>
</protein>
<dbReference type="EMBL" id="BDFE01000009">
    <property type="protein sequence ID" value="GAU08121.1"/>
    <property type="molecule type" value="Genomic_DNA"/>
</dbReference>
<organism evidence="1 2">
    <name type="scientific">Desulfoplanes formicivorans</name>
    <dbReference type="NCBI Taxonomy" id="1592317"/>
    <lineage>
        <taxon>Bacteria</taxon>
        <taxon>Pseudomonadati</taxon>
        <taxon>Thermodesulfobacteriota</taxon>
        <taxon>Desulfovibrionia</taxon>
        <taxon>Desulfovibrionales</taxon>
        <taxon>Desulfoplanaceae</taxon>
        <taxon>Desulfoplanes</taxon>
    </lineage>
</organism>
<comment type="caution">
    <text evidence="1">The sequence shown here is derived from an EMBL/GenBank/DDBJ whole genome shotgun (WGS) entry which is preliminary data.</text>
</comment>
<dbReference type="STRING" id="1592317.DPF_0824"/>
<evidence type="ECO:0000313" key="1">
    <source>
        <dbReference type="EMBL" id="GAU08121.1"/>
    </source>
</evidence>
<gene>
    <name evidence="1" type="ORF">DPF_0824</name>
</gene>
<dbReference type="OrthoDB" id="5472058at2"/>